<dbReference type="Proteomes" id="UP000186666">
    <property type="component" value="Unassembled WGS sequence"/>
</dbReference>
<proteinExistence type="predicted"/>
<evidence type="ECO:0000313" key="2">
    <source>
        <dbReference type="Proteomes" id="UP000186666"/>
    </source>
</evidence>
<sequence>MGQVDQVLHIMTYTLNSGVKGTVPLSGEQIKDWIEAYSNNKKYVTAIGMEWFGLNSDLVADFKVHNNSSEQREYIVPTQPIVESSKVEDGSNQLAVAYRQQSEERLLIQVDCKCGASYEEGLSKYRTKSSCKECNSLVFMDRKVGIVDTVEGKAWYMTNKYYVEREATGI</sequence>
<reference evidence="1 2" key="1">
    <citation type="submission" date="2017-01" db="EMBL/GenBank/DDBJ databases">
        <authorList>
            <person name="Varghese N."/>
            <person name="Submissions S."/>
        </authorList>
    </citation>
    <scope>NUCLEOTIDE SEQUENCE [LARGE SCALE GENOMIC DNA]</scope>
    <source>
        <strain evidence="1 2">ATCC 23464</strain>
    </source>
</reference>
<evidence type="ECO:0000313" key="1">
    <source>
        <dbReference type="EMBL" id="SIR11797.1"/>
    </source>
</evidence>
<accession>A0ABY1K1J1</accession>
<name>A0ABY1K1J1_9BACL</name>
<dbReference type="RefSeq" id="WP_068587768.1">
    <property type="nucleotide sequence ID" value="NZ_FTNK01000007.1"/>
</dbReference>
<comment type="caution">
    <text evidence="1">The sequence shown here is derived from an EMBL/GenBank/DDBJ whole genome shotgun (WGS) entry which is preliminary data.</text>
</comment>
<gene>
    <name evidence="1" type="ORF">SAMN05421578_107118</name>
</gene>
<keyword evidence="2" id="KW-1185">Reference proteome</keyword>
<dbReference type="EMBL" id="FTNK01000007">
    <property type="protein sequence ID" value="SIR11797.1"/>
    <property type="molecule type" value="Genomic_DNA"/>
</dbReference>
<protein>
    <submittedName>
        <fullName evidence="1">Uncharacterized protein</fullName>
    </submittedName>
</protein>
<organism evidence="1 2">
    <name type="scientific">Paenibacillus macquariensis</name>
    <dbReference type="NCBI Taxonomy" id="948756"/>
    <lineage>
        <taxon>Bacteria</taxon>
        <taxon>Bacillati</taxon>
        <taxon>Bacillota</taxon>
        <taxon>Bacilli</taxon>
        <taxon>Bacillales</taxon>
        <taxon>Paenibacillaceae</taxon>
        <taxon>Paenibacillus</taxon>
    </lineage>
</organism>